<keyword evidence="5" id="KW-1185">Reference proteome</keyword>
<reference evidence="4 5" key="1">
    <citation type="submission" date="2019-02" db="EMBL/GenBank/DDBJ databases">
        <title>Deep-cultivation of Planctomycetes and their phenomic and genomic characterization uncovers novel biology.</title>
        <authorList>
            <person name="Wiegand S."/>
            <person name="Jogler M."/>
            <person name="Boedeker C."/>
            <person name="Pinto D."/>
            <person name="Vollmers J."/>
            <person name="Rivas-Marin E."/>
            <person name="Kohn T."/>
            <person name="Peeters S.H."/>
            <person name="Heuer A."/>
            <person name="Rast P."/>
            <person name="Oberbeckmann S."/>
            <person name="Bunk B."/>
            <person name="Jeske O."/>
            <person name="Meyerdierks A."/>
            <person name="Storesund J.E."/>
            <person name="Kallscheuer N."/>
            <person name="Luecker S."/>
            <person name="Lage O.M."/>
            <person name="Pohl T."/>
            <person name="Merkel B.J."/>
            <person name="Hornburger P."/>
            <person name="Mueller R.-W."/>
            <person name="Bruemmer F."/>
            <person name="Labrenz M."/>
            <person name="Spormann A.M."/>
            <person name="Op Den Camp H."/>
            <person name="Overmann J."/>
            <person name="Amann R."/>
            <person name="Jetten M.S.M."/>
            <person name="Mascher T."/>
            <person name="Medema M.H."/>
            <person name="Devos D.P."/>
            <person name="Kaster A.-K."/>
            <person name="Ovreas L."/>
            <person name="Rohde M."/>
            <person name="Galperin M.Y."/>
            <person name="Jogler C."/>
        </authorList>
    </citation>
    <scope>NUCLEOTIDE SEQUENCE [LARGE SCALE GENOMIC DNA]</scope>
    <source>
        <strain evidence="4 5">KOR42</strain>
    </source>
</reference>
<keyword evidence="2" id="KW-0812">Transmembrane</keyword>
<keyword evidence="2" id="KW-0472">Membrane</keyword>
<keyword evidence="2" id="KW-1133">Transmembrane helix</keyword>
<dbReference type="AlphaFoldDB" id="A0A5C5WZT5"/>
<evidence type="ECO:0000256" key="2">
    <source>
        <dbReference type="SAM" id="Phobius"/>
    </source>
</evidence>
<sequence>MNSRAFFQALKRERTDGSNRSGVITFWMIVSIPIFLIALAIVLEVGTLWAARIQLTNALEAAAMAAVKTWGDAGAGDTTFPRQVGNSFSSANTINGRPVDLTGVDPTLNYSAGSGLFQNDECDGVFVFGSLRDDGQYFQFETWQPAGCGSDYGIVLDITAEGVIDGDNDWGISFQPGNGNNSSLSIHRVTYELPNVYRAPNGQVTNPVFDFTGEAPTVSPSRQDNQPANRVRCTLGEIDCDLQQNGAQGLLGTSQADIFGIDPNQVSFLIGVQTGATPSGGRRECSRNGRDVTGQTHPSYRSKTLTLEFCDPRSGSGCNPFTPGDRIRFRAPVRDRGQGQGQASVTIGADDIGKMGVQVTVCFHDGTFVRGTFVDTLSPEFGPLACACSDVQFASWGNCQIPRQGMIIHPTGIPDLPCSHSLYENNDEQSILQLQGGSVGGGFPAVRVQARVEVPSLCSQLCGWTIGPFFVTACADAYYDCDTGSVRLYHLEQSRFGCHENCP</sequence>
<evidence type="ECO:0000259" key="3">
    <source>
        <dbReference type="Pfam" id="PF13400"/>
    </source>
</evidence>
<feature type="region of interest" description="Disordered" evidence="1">
    <location>
        <begin position="277"/>
        <end position="298"/>
    </location>
</feature>
<comment type="caution">
    <text evidence="4">The sequence shown here is derived from an EMBL/GenBank/DDBJ whole genome shotgun (WGS) entry which is preliminary data.</text>
</comment>
<protein>
    <recommendedName>
        <fullName evidence="3">Putative Flp pilus-assembly TadG-like N-terminal domain-containing protein</fullName>
    </recommendedName>
</protein>
<dbReference type="Proteomes" id="UP000317243">
    <property type="component" value="Unassembled WGS sequence"/>
</dbReference>
<name>A0A5C5WZT5_9PLAN</name>
<dbReference type="RefSeq" id="WP_146510328.1">
    <property type="nucleotide sequence ID" value="NZ_SIHI01000004.1"/>
</dbReference>
<dbReference type="Pfam" id="PF13400">
    <property type="entry name" value="Tad"/>
    <property type="match status" value="1"/>
</dbReference>
<organism evidence="4 5">
    <name type="scientific">Thalassoglobus neptunius</name>
    <dbReference type="NCBI Taxonomy" id="1938619"/>
    <lineage>
        <taxon>Bacteria</taxon>
        <taxon>Pseudomonadati</taxon>
        <taxon>Planctomycetota</taxon>
        <taxon>Planctomycetia</taxon>
        <taxon>Planctomycetales</taxon>
        <taxon>Planctomycetaceae</taxon>
        <taxon>Thalassoglobus</taxon>
    </lineage>
</organism>
<accession>A0A5C5WZT5</accession>
<feature type="transmembrane region" description="Helical" evidence="2">
    <location>
        <begin position="21"/>
        <end position="43"/>
    </location>
</feature>
<feature type="compositionally biased region" description="Basic and acidic residues" evidence="1">
    <location>
        <begin position="281"/>
        <end position="290"/>
    </location>
</feature>
<evidence type="ECO:0000313" key="5">
    <source>
        <dbReference type="Proteomes" id="UP000317243"/>
    </source>
</evidence>
<feature type="domain" description="Putative Flp pilus-assembly TadG-like N-terminal" evidence="3">
    <location>
        <begin position="22"/>
        <end position="67"/>
    </location>
</feature>
<dbReference type="InterPro" id="IPR028087">
    <property type="entry name" value="Tad_N"/>
</dbReference>
<dbReference type="EMBL" id="SIHI01000004">
    <property type="protein sequence ID" value="TWT55432.1"/>
    <property type="molecule type" value="Genomic_DNA"/>
</dbReference>
<evidence type="ECO:0000313" key="4">
    <source>
        <dbReference type="EMBL" id="TWT55432.1"/>
    </source>
</evidence>
<proteinExistence type="predicted"/>
<evidence type="ECO:0000256" key="1">
    <source>
        <dbReference type="SAM" id="MobiDB-lite"/>
    </source>
</evidence>
<gene>
    <name evidence="4" type="ORF">KOR42_28180</name>
</gene>
<dbReference type="OrthoDB" id="268041at2"/>